<keyword evidence="3 6" id="KW-0808">Transferase</keyword>
<keyword evidence="4" id="KW-1133">Transmembrane helix</keyword>
<name>A0A1Z8AK50_9FLAO</name>
<gene>
    <name evidence="6" type="ORF">A9Q93_12605</name>
</gene>
<dbReference type="Proteomes" id="UP000196102">
    <property type="component" value="Unassembled WGS sequence"/>
</dbReference>
<evidence type="ECO:0000256" key="2">
    <source>
        <dbReference type="ARBA" id="ARBA00022676"/>
    </source>
</evidence>
<evidence type="ECO:0000313" key="6">
    <source>
        <dbReference type="EMBL" id="OUS10716.1"/>
    </source>
</evidence>
<feature type="transmembrane region" description="Helical" evidence="4">
    <location>
        <begin position="282"/>
        <end position="302"/>
    </location>
</feature>
<keyword evidence="2" id="KW-0328">Glycosyltransferase</keyword>
<dbReference type="PANTHER" id="PTHR43630:SF1">
    <property type="entry name" value="POLY-BETA-1,6-N-ACETYL-D-GLUCOSAMINE SYNTHASE"/>
    <property type="match status" value="1"/>
</dbReference>
<dbReference type="EMBL" id="MAAX01000192">
    <property type="protein sequence ID" value="OUS10716.1"/>
    <property type="molecule type" value="Genomic_DNA"/>
</dbReference>
<feature type="transmembrane region" description="Helical" evidence="4">
    <location>
        <begin position="6"/>
        <end position="29"/>
    </location>
</feature>
<dbReference type="RefSeq" id="WP_303687805.1">
    <property type="nucleotide sequence ID" value="NZ_CAJXYO010000061.1"/>
</dbReference>
<feature type="domain" description="Glycosyltransferase 2-like" evidence="5">
    <location>
        <begin position="44"/>
        <end position="172"/>
    </location>
</feature>
<dbReference type="InterPro" id="IPR029044">
    <property type="entry name" value="Nucleotide-diphossugar_trans"/>
</dbReference>
<accession>A0A1Z8AK50</accession>
<comment type="caution">
    <text evidence="6">The sequence shown here is derived from an EMBL/GenBank/DDBJ whole genome shotgun (WGS) entry which is preliminary data.</text>
</comment>
<evidence type="ECO:0000256" key="4">
    <source>
        <dbReference type="SAM" id="Phobius"/>
    </source>
</evidence>
<dbReference type="InterPro" id="IPR001173">
    <property type="entry name" value="Glyco_trans_2-like"/>
</dbReference>
<protein>
    <submittedName>
        <fullName evidence="6">Glycosyl transferase family 2</fullName>
    </submittedName>
</protein>
<keyword evidence="4" id="KW-0472">Membrane</keyword>
<dbReference type="Gene3D" id="3.90.550.10">
    <property type="entry name" value="Spore Coat Polysaccharide Biosynthesis Protein SpsA, Chain A"/>
    <property type="match status" value="1"/>
</dbReference>
<organism evidence="6 7">
    <name type="scientific">Nonlabens dokdonensis</name>
    <dbReference type="NCBI Taxonomy" id="328515"/>
    <lineage>
        <taxon>Bacteria</taxon>
        <taxon>Pseudomonadati</taxon>
        <taxon>Bacteroidota</taxon>
        <taxon>Flavobacteriia</taxon>
        <taxon>Flavobacteriales</taxon>
        <taxon>Flavobacteriaceae</taxon>
        <taxon>Nonlabens</taxon>
    </lineage>
</organism>
<evidence type="ECO:0000259" key="5">
    <source>
        <dbReference type="Pfam" id="PF00535"/>
    </source>
</evidence>
<evidence type="ECO:0000256" key="3">
    <source>
        <dbReference type="ARBA" id="ARBA00022679"/>
    </source>
</evidence>
<dbReference type="SUPFAM" id="SSF53448">
    <property type="entry name" value="Nucleotide-diphospho-sugar transferases"/>
    <property type="match status" value="1"/>
</dbReference>
<sequence>MEISVFFYILASFAIVNCVYYLFFSNVGFAKITAPKGKLTQAVSVIVCSKNEQENLKVLVPLLLEQNHPDFEIILINDASIDDTREVIENFMSQDHRVKFVNVVNNESFWGNKKYALTLGIKKAVNDHLVFIDADCVPNSKEWLAIMAKHLSQEKSIVLGYGGYKKVKNSLLNALIRYETAFTAIQYFSYAMRGNPYMGVGRNLAYTATQFYESSGFMSHMKVLGGDDDLFVNQSATNSNTAVSLNEESFTTSQPKTQWKKWWKQKKRHINTASHYKWKHKLLLGIFYISQIGFYISAILALIFGINWLLILGIILFRYLIFWIVMGKGMSRFRESDITILLPFLEILLIGTQLALFISNMGHRPKQWN</sequence>
<evidence type="ECO:0000313" key="7">
    <source>
        <dbReference type="Proteomes" id="UP000196102"/>
    </source>
</evidence>
<evidence type="ECO:0000256" key="1">
    <source>
        <dbReference type="ARBA" id="ARBA00006739"/>
    </source>
</evidence>
<keyword evidence="4" id="KW-0812">Transmembrane</keyword>
<dbReference type="GO" id="GO:0016757">
    <property type="term" value="F:glycosyltransferase activity"/>
    <property type="evidence" value="ECO:0007669"/>
    <property type="project" value="UniProtKB-KW"/>
</dbReference>
<dbReference type="AlphaFoldDB" id="A0A1Z8AK50"/>
<dbReference type="PANTHER" id="PTHR43630">
    <property type="entry name" value="POLY-BETA-1,6-N-ACETYL-D-GLUCOSAMINE SYNTHASE"/>
    <property type="match status" value="1"/>
</dbReference>
<reference evidence="7" key="1">
    <citation type="journal article" date="2017" name="Proc. Natl. Acad. Sci. U.S.A.">
        <title>Simulation of Deepwater Horizon oil plume reveals substrate specialization within a complex community of hydrocarbon-degraders.</title>
        <authorList>
            <person name="Hu P."/>
            <person name="Dubinsky E.A."/>
            <person name="Probst A.J."/>
            <person name="Wang J."/>
            <person name="Sieber C.M.K."/>
            <person name="Tom L.M."/>
            <person name="Gardinali P."/>
            <person name="Banfield J.F."/>
            <person name="Atlas R.M."/>
            <person name="Andersen G.L."/>
        </authorList>
    </citation>
    <scope>NUCLEOTIDE SEQUENCE [LARGE SCALE GENOMIC DNA]</scope>
</reference>
<comment type="similarity">
    <text evidence="1">Belongs to the glycosyltransferase 2 family.</text>
</comment>
<proteinExistence type="inferred from homology"/>
<feature type="transmembrane region" description="Helical" evidence="4">
    <location>
        <begin position="338"/>
        <end position="359"/>
    </location>
</feature>
<feature type="transmembrane region" description="Helical" evidence="4">
    <location>
        <begin position="308"/>
        <end position="326"/>
    </location>
</feature>
<dbReference type="Pfam" id="PF00535">
    <property type="entry name" value="Glycos_transf_2"/>
    <property type="match status" value="1"/>
</dbReference>